<dbReference type="Proteomes" id="UP000293952">
    <property type="component" value="Unassembled WGS sequence"/>
</dbReference>
<evidence type="ECO:0000313" key="1">
    <source>
        <dbReference type="EMBL" id="RYM33482.1"/>
    </source>
</evidence>
<accession>A0A4Q4KJP6</accession>
<gene>
    <name evidence="1" type="ORF">ERX46_11120</name>
</gene>
<name>A0A4Q4KJP6_9FLAO</name>
<sequence length="85" mass="10452">MDFPQYRKRFDNKSFYKVTSFTTFEEVQLVGKRFLIHLVHAKKYFEQLQIQDMLTSEMEMYQRSEESEFEEQFQAAKMFIENKNS</sequence>
<reference evidence="1 2" key="1">
    <citation type="submission" date="2019-02" db="EMBL/GenBank/DDBJ databases">
        <title>Genome sequence of the sea-ice species Brumimicrobium glaciale.</title>
        <authorList>
            <person name="Bowman J.P."/>
        </authorList>
    </citation>
    <scope>NUCLEOTIDE SEQUENCE [LARGE SCALE GENOMIC DNA]</scope>
    <source>
        <strain evidence="1 2">IC156</strain>
    </source>
</reference>
<dbReference type="OrthoDB" id="1467897at2"/>
<protein>
    <submittedName>
        <fullName evidence="1">Uncharacterized protein</fullName>
    </submittedName>
</protein>
<evidence type="ECO:0000313" key="2">
    <source>
        <dbReference type="Proteomes" id="UP000293952"/>
    </source>
</evidence>
<organism evidence="1 2">
    <name type="scientific">Brumimicrobium glaciale</name>
    <dbReference type="NCBI Taxonomy" id="200475"/>
    <lineage>
        <taxon>Bacteria</taxon>
        <taxon>Pseudomonadati</taxon>
        <taxon>Bacteroidota</taxon>
        <taxon>Flavobacteriia</taxon>
        <taxon>Flavobacteriales</taxon>
        <taxon>Crocinitomicaceae</taxon>
        <taxon>Brumimicrobium</taxon>
    </lineage>
</organism>
<comment type="caution">
    <text evidence="1">The sequence shown here is derived from an EMBL/GenBank/DDBJ whole genome shotgun (WGS) entry which is preliminary data.</text>
</comment>
<proteinExistence type="predicted"/>
<dbReference type="AlphaFoldDB" id="A0A4Q4KJP6"/>
<dbReference type="RefSeq" id="WP_130093942.1">
    <property type="nucleotide sequence ID" value="NZ_SETE01000004.1"/>
</dbReference>
<keyword evidence="2" id="KW-1185">Reference proteome</keyword>
<dbReference type="EMBL" id="SETE01000004">
    <property type="protein sequence ID" value="RYM33482.1"/>
    <property type="molecule type" value="Genomic_DNA"/>
</dbReference>